<feature type="transmembrane region" description="Helical" evidence="5">
    <location>
        <begin position="36"/>
        <end position="60"/>
    </location>
</feature>
<evidence type="ECO:0000256" key="1">
    <source>
        <dbReference type="ARBA" id="ARBA00004127"/>
    </source>
</evidence>
<keyword evidence="3 5" id="KW-1133">Transmembrane helix</keyword>
<evidence type="ECO:0000313" key="7">
    <source>
        <dbReference type="EMBL" id="RFM25335.1"/>
    </source>
</evidence>
<keyword evidence="2 5" id="KW-0812">Transmembrane</keyword>
<name>A0A395M425_9BACT</name>
<keyword evidence="4 5" id="KW-0472">Membrane</keyword>
<evidence type="ECO:0000313" key="8">
    <source>
        <dbReference type="EMBL" id="RFM25543.1"/>
    </source>
</evidence>
<evidence type="ECO:0000256" key="2">
    <source>
        <dbReference type="ARBA" id="ARBA00022692"/>
    </source>
</evidence>
<comment type="caution">
    <text evidence="8">The sequence shown here is derived from an EMBL/GenBank/DDBJ whole genome shotgun (WGS) entry which is preliminary data.</text>
</comment>
<feature type="transmembrane region" description="Helical" evidence="5">
    <location>
        <begin position="12"/>
        <end position="30"/>
    </location>
</feature>
<protein>
    <submittedName>
        <fullName evidence="8">DUF1232 domain-containing protein</fullName>
    </submittedName>
</protein>
<evidence type="ECO:0000256" key="5">
    <source>
        <dbReference type="SAM" id="Phobius"/>
    </source>
</evidence>
<evidence type="ECO:0000256" key="3">
    <source>
        <dbReference type="ARBA" id="ARBA00022989"/>
    </source>
</evidence>
<sequence>MNFIRSTWQEASFMEKLALVGSLAYFILPIDLIPELMFGVFGIADDIAALALLFSTVLRVRNRINEKERQKSLPTTR</sequence>
<comment type="subcellular location">
    <subcellularLocation>
        <location evidence="1">Endomembrane system</location>
        <topology evidence="1">Multi-pass membrane protein</topology>
    </subcellularLocation>
</comment>
<dbReference type="Proteomes" id="UP000266389">
    <property type="component" value="Unassembled WGS sequence"/>
</dbReference>
<reference evidence="8 9" key="1">
    <citation type="journal article" date="2011" name="ISME J.">
        <title>Community ecology of hot spring cyanobacterial mats: predominant populations and their functional potential.</title>
        <authorList>
            <person name="Klatt C.G."/>
            <person name="Wood J.M."/>
            <person name="Rusch D.B."/>
            <person name="Bateson M.M."/>
            <person name="Hamamura N."/>
            <person name="Heidelberg J.F."/>
            <person name="Grossman A.R."/>
            <person name="Bhaya D."/>
            <person name="Cohan F.M."/>
            <person name="Kuhl M."/>
            <person name="Bryant D.A."/>
            <person name="Ward D.M."/>
        </authorList>
    </citation>
    <scope>NUCLEOTIDE SEQUENCE [LARGE SCALE GENOMIC DNA]</scope>
    <source>
        <strain evidence="8">OS</strain>
    </source>
</reference>
<dbReference type="GO" id="GO:0012505">
    <property type="term" value="C:endomembrane system"/>
    <property type="evidence" value="ECO:0007669"/>
    <property type="project" value="UniProtKB-SubCell"/>
</dbReference>
<dbReference type="EMBL" id="PHFL01000007">
    <property type="protein sequence ID" value="RFM25335.1"/>
    <property type="molecule type" value="Genomic_DNA"/>
</dbReference>
<gene>
    <name evidence="8" type="ORF">D0433_00505</name>
    <name evidence="7" type="ORF">D0433_01580</name>
</gene>
<dbReference type="EMBL" id="PHFL01000001">
    <property type="protein sequence ID" value="RFM25543.1"/>
    <property type="molecule type" value="Genomic_DNA"/>
</dbReference>
<proteinExistence type="predicted"/>
<dbReference type="InterPro" id="IPR010652">
    <property type="entry name" value="DUF1232"/>
</dbReference>
<evidence type="ECO:0000313" key="9">
    <source>
        <dbReference type="Proteomes" id="UP000266389"/>
    </source>
</evidence>
<reference evidence="8" key="2">
    <citation type="submission" date="2017-08" db="EMBL/GenBank/DDBJ databases">
        <authorList>
            <person name="de Groot N.N."/>
        </authorList>
    </citation>
    <scope>NUCLEOTIDE SEQUENCE</scope>
    <source>
        <strain evidence="8">OS</strain>
    </source>
</reference>
<dbReference type="AlphaFoldDB" id="A0A395M425"/>
<evidence type="ECO:0000256" key="4">
    <source>
        <dbReference type="ARBA" id="ARBA00023136"/>
    </source>
</evidence>
<accession>A0A395M425</accession>
<dbReference type="Pfam" id="PF06803">
    <property type="entry name" value="DUF1232"/>
    <property type="match status" value="1"/>
</dbReference>
<organism evidence="8 9">
    <name type="scientific">Candidatus Thermochlorobacter aerophilus</name>
    <dbReference type="NCBI Taxonomy" id="1868324"/>
    <lineage>
        <taxon>Bacteria</taxon>
        <taxon>Pseudomonadati</taxon>
        <taxon>Chlorobiota</taxon>
        <taxon>Chlorobiia</taxon>
        <taxon>Chlorobiales</taxon>
        <taxon>Candidatus Thermochlorobacteriaceae</taxon>
        <taxon>Candidatus Thermochlorobacter</taxon>
    </lineage>
</organism>
<feature type="domain" description="DUF1232" evidence="6">
    <location>
        <begin position="16"/>
        <end position="52"/>
    </location>
</feature>
<evidence type="ECO:0000259" key="6">
    <source>
        <dbReference type="Pfam" id="PF06803"/>
    </source>
</evidence>